<comment type="caution">
    <text evidence="1">The sequence shown here is derived from an EMBL/GenBank/DDBJ whole genome shotgun (WGS) entry which is preliminary data.</text>
</comment>
<dbReference type="Proteomes" id="UP001384579">
    <property type="component" value="Unassembled WGS sequence"/>
</dbReference>
<proteinExistence type="predicted"/>
<evidence type="ECO:0000313" key="1">
    <source>
        <dbReference type="EMBL" id="MEK0187033.1"/>
    </source>
</evidence>
<accession>A0ABU8YRP7</accession>
<organism evidence="1 2">
    <name type="scientific">Microcoleus anatoxicus PTRS2</name>
    <dbReference type="NCBI Taxonomy" id="2705321"/>
    <lineage>
        <taxon>Bacteria</taxon>
        <taxon>Bacillati</taxon>
        <taxon>Cyanobacteriota</taxon>
        <taxon>Cyanophyceae</taxon>
        <taxon>Oscillatoriophycideae</taxon>
        <taxon>Oscillatoriales</taxon>
        <taxon>Microcoleaceae</taxon>
        <taxon>Microcoleus</taxon>
        <taxon>Microcoleus anatoxicus</taxon>
    </lineage>
</organism>
<evidence type="ECO:0000313" key="2">
    <source>
        <dbReference type="Proteomes" id="UP001384579"/>
    </source>
</evidence>
<evidence type="ECO:0008006" key="3">
    <source>
        <dbReference type="Google" id="ProtNLM"/>
    </source>
</evidence>
<dbReference type="EMBL" id="JBBLXS010000295">
    <property type="protein sequence ID" value="MEK0187033.1"/>
    <property type="molecule type" value="Genomic_DNA"/>
</dbReference>
<gene>
    <name evidence="1" type="ORF">WMG39_19570</name>
</gene>
<sequence length="71" mass="7896">MALESKRFRGMFAPGEIVQLKQPCFTPGRLFEPGKYQVSELPDVAFDMGLVDHLPSVKGNSSQTVDVEKLQ</sequence>
<dbReference type="RefSeq" id="WP_340525320.1">
    <property type="nucleotide sequence ID" value="NZ_JBBLXS010000295.1"/>
</dbReference>
<protein>
    <recommendedName>
        <fullName evidence="3">8-amino-7-oxononanoate synthase</fullName>
    </recommendedName>
</protein>
<keyword evidence="2" id="KW-1185">Reference proteome</keyword>
<reference evidence="1 2" key="1">
    <citation type="journal article" date="2020" name="Harmful Algae">
        <title>Molecular and morphological characterization of a novel dihydroanatoxin-a producing Microcoleus species (cyanobacteria) from the Russian River, California, USA.</title>
        <authorList>
            <person name="Conklin K.Y."/>
            <person name="Stancheva R."/>
            <person name="Otten T.G."/>
            <person name="Fadness R."/>
            <person name="Boyer G.L."/>
            <person name="Read B."/>
            <person name="Zhang X."/>
            <person name="Sheath R.G."/>
        </authorList>
    </citation>
    <scope>NUCLEOTIDE SEQUENCE [LARGE SCALE GENOMIC DNA]</scope>
    <source>
        <strain evidence="1 2">PTRS2</strain>
    </source>
</reference>
<name>A0ABU8YRP7_9CYAN</name>